<dbReference type="PANTHER" id="PTHR43673:SF2">
    <property type="entry name" value="NITROREDUCTASE"/>
    <property type="match status" value="1"/>
</dbReference>
<evidence type="ECO:0000256" key="3">
    <source>
        <dbReference type="ARBA" id="ARBA00022630"/>
    </source>
</evidence>
<dbReference type="Gene3D" id="3.40.109.10">
    <property type="entry name" value="NADH Oxidase"/>
    <property type="match status" value="1"/>
</dbReference>
<dbReference type="InterPro" id="IPR029479">
    <property type="entry name" value="Nitroreductase"/>
</dbReference>
<proteinExistence type="inferred from homology"/>
<dbReference type="InterPro" id="IPR000415">
    <property type="entry name" value="Nitroreductase-like"/>
</dbReference>
<evidence type="ECO:0000313" key="8">
    <source>
        <dbReference type="Proteomes" id="UP000006443"/>
    </source>
</evidence>
<dbReference type="OrthoDB" id="9812105at2"/>
<reference evidence="7" key="1">
    <citation type="submission" date="2009-02" db="EMBL/GenBank/DDBJ databases">
        <title>Sequencing of the draft genome and assembly of Dethiobacter alkaliphilus AHT 1.</title>
        <authorList>
            <consortium name="US DOE Joint Genome Institute (JGI-PGF)"/>
            <person name="Lucas S."/>
            <person name="Copeland A."/>
            <person name="Lapidus A."/>
            <person name="Glavina del Rio T."/>
            <person name="Dalin E."/>
            <person name="Tice H."/>
            <person name="Bruce D."/>
            <person name="Goodwin L."/>
            <person name="Pitluck S."/>
            <person name="Larimer F."/>
            <person name="Land M.L."/>
            <person name="Hauser L."/>
            <person name="Muyzer G."/>
        </authorList>
    </citation>
    <scope>NUCLEOTIDE SEQUENCE [LARGE SCALE GENOMIC DNA]</scope>
    <source>
        <strain evidence="7">AHT 1</strain>
    </source>
</reference>
<evidence type="ECO:0000256" key="1">
    <source>
        <dbReference type="ARBA" id="ARBA00001917"/>
    </source>
</evidence>
<keyword evidence="3" id="KW-0285">Flavoprotein</keyword>
<organism evidence="7 8">
    <name type="scientific">Dethiobacter alkaliphilus AHT 1</name>
    <dbReference type="NCBI Taxonomy" id="555088"/>
    <lineage>
        <taxon>Bacteria</taxon>
        <taxon>Bacillati</taxon>
        <taxon>Bacillota</taxon>
        <taxon>Dethiobacteria</taxon>
        <taxon>Dethiobacterales</taxon>
        <taxon>Dethiobacteraceae</taxon>
        <taxon>Dethiobacter</taxon>
    </lineage>
</organism>
<protein>
    <submittedName>
        <fullName evidence="7">Nitroreductase</fullName>
    </submittedName>
</protein>
<dbReference type="AlphaFoldDB" id="C0GCF3"/>
<evidence type="ECO:0000313" key="7">
    <source>
        <dbReference type="EMBL" id="EEG78888.1"/>
    </source>
</evidence>
<dbReference type="EMBL" id="ACJM01000001">
    <property type="protein sequence ID" value="EEG78888.1"/>
    <property type="molecule type" value="Genomic_DNA"/>
</dbReference>
<accession>C0GCF3</accession>
<dbReference type="GO" id="GO:0016491">
    <property type="term" value="F:oxidoreductase activity"/>
    <property type="evidence" value="ECO:0007669"/>
    <property type="project" value="UniProtKB-KW"/>
</dbReference>
<gene>
    <name evidence="7" type="ORF">DealDRAFT_0162</name>
</gene>
<comment type="cofactor">
    <cofactor evidence="1">
        <name>FMN</name>
        <dbReference type="ChEBI" id="CHEBI:58210"/>
    </cofactor>
</comment>
<dbReference type="STRING" id="555088.DealDRAFT_0162"/>
<keyword evidence="8" id="KW-1185">Reference proteome</keyword>
<dbReference type="CDD" id="cd20609">
    <property type="entry name" value="nitroreductase"/>
    <property type="match status" value="1"/>
</dbReference>
<dbReference type="PANTHER" id="PTHR43673">
    <property type="entry name" value="NAD(P)H NITROREDUCTASE YDGI-RELATED"/>
    <property type="match status" value="1"/>
</dbReference>
<dbReference type="SUPFAM" id="SSF55469">
    <property type="entry name" value="FMN-dependent nitroreductase-like"/>
    <property type="match status" value="1"/>
</dbReference>
<name>C0GCF3_DETAL</name>
<feature type="domain" description="Nitroreductase" evidence="6">
    <location>
        <begin position="8"/>
        <end position="63"/>
    </location>
</feature>
<keyword evidence="4" id="KW-0288">FMN</keyword>
<comment type="caution">
    <text evidence="7">The sequence shown here is derived from an EMBL/GenBank/DDBJ whole genome shotgun (WGS) entry which is preliminary data.</text>
</comment>
<evidence type="ECO:0000256" key="2">
    <source>
        <dbReference type="ARBA" id="ARBA00007118"/>
    </source>
</evidence>
<sequence>MELLELAQKRYSVRKFDSKPVEKEKVKSILEFGRLAPTAKNLQPHKLLVLQEKDSLAKLDKSAKVYGAPLAIVTCADLQQSWKRPFDNMDSADIDVSIVTTYMMLEATRLDLGTLWVCYFNPEVLRNEFNLPEHIVPVNVLGIGYAASDAPPSPGQGKRKPLEETVSFETHNWM</sequence>
<evidence type="ECO:0000259" key="6">
    <source>
        <dbReference type="Pfam" id="PF00881"/>
    </source>
</evidence>
<dbReference type="Proteomes" id="UP000006443">
    <property type="component" value="Unassembled WGS sequence"/>
</dbReference>
<comment type="similarity">
    <text evidence="2">Belongs to the nitroreductase family.</text>
</comment>
<keyword evidence="5" id="KW-0560">Oxidoreductase</keyword>
<dbReference type="RefSeq" id="WP_008513922.1">
    <property type="nucleotide sequence ID" value="NZ_ACJM01000001.1"/>
</dbReference>
<dbReference type="Pfam" id="PF00881">
    <property type="entry name" value="Nitroreductase"/>
    <property type="match status" value="1"/>
</dbReference>
<evidence type="ECO:0000256" key="5">
    <source>
        <dbReference type="ARBA" id="ARBA00023002"/>
    </source>
</evidence>
<dbReference type="eggNOG" id="COG0778">
    <property type="taxonomic scope" value="Bacteria"/>
</dbReference>
<evidence type="ECO:0000256" key="4">
    <source>
        <dbReference type="ARBA" id="ARBA00022643"/>
    </source>
</evidence>